<keyword evidence="3" id="KW-1185">Reference proteome</keyword>
<accession>A0ABP3VQ49</accession>
<dbReference type="EMBL" id="BAAAEW010000042">
    <property type="protein sequence ID" value="GAA0766351.1"/>
    <property type="molecule type" value="Genomic_DNA"/>
</dbReference>
<evidence type="ECO:0000313" key="3">
    <source>
        <dbReference type="Proteomes" id="UP001500279"/>
    </source>
</evidence>
<sequence>MAAALAQASARRGRVPAAAGIGLRFPHQSQLLQQLPAVAWLEVHTENYMGGGAAIAALAGIRQHYPLSLHGVGLSLGSAEGIDLVHLRQVAEVAERVAPGLISEHLSWSQAGTTWLPDLLPLPMTEESLAVVCRNVDCTQALLRRAILLENPSSYLRFAHSPIPEAEFLAEVCRRTGCGLLLDLNNLQVSAMNHGWDTAAYLQALPTEAVGEMHLAGHSVVEIDGHTLRIDDHGSPVPPEVWALYRQALQRFGRVPTLIEWDTDLPPLATLLAEADKAQHLLDHHASLIAAQPARTAAAVL</sequence>
<dbReference type="Pfam" id="PF05114">
    <property type="entry name" value="MbnB_TglH_ChrH"/>
    <property type="match status" value="1"/>
</dbReference>
<protein>
    <recommendedName>
        <fullName evidence="1">UPF0276 protein GCM10009107_54420</fullName>
    </recommendedName>
</protein>
<dbReference type="NCBIfam" id="NF003818">
    <property type="entry name" value="PRK05409.1"/>
    <property type="match status" value="1"/>
</dbReference>
<dbReference type="InterPro" id="IPR036237">
    <property type="entry name" value="Xyl_isomerase-like_sf"/>
</dbReference>
<reference evidence="3" key="1">
    <citation type="journal article" date="2019" name="Int. J. Syst. Evol. Microbiol.">
        <title>The Global Catalogue of Microorganisms (GCM) 10K type strain sequencing project: providing services to taxonomists for standard genome sequencing and annotation.</title>
        <authorList>
            <consortium name="The Broad Institute Genomics Platform"/>
            <consortium name="The Broad Institute Genome Sequencing Center for Infectious Disease"/>
            <person name="Wu L."/>
            <person name="Ma J."/>
        </authorList>
    </citation>
    <scope>NUCLEOTIDE SEQUENCE [LARGE SCALE GENOMIC DNA]</scope>
    <source>
        <strain evidence="3">JCM 15503</strain>
    </source>
</reference>
<name>A0ABP3VQ49_9BURK</name>
<dbReference type="Proteomes" id="UP001500279">
    <property type="component" value="Unassembled WGS sequence"/>
</dbReference>
<dbReference type="PANTHER" id="PTHR42194">
    <property type="entry name" value="UPF0276 PROTEIN HI_1600"/>
    <property type="match status" value="1"/>
</dbReference>
<evidence type="ECO:0000256" key="1">
    <source>
        <dbReference type="HAMAP-Rule" id="MF_00697"/>
    </source>
</evidence>
<proteinExistence type="inferred from homology"/>
<dbReference type="SUPFAM" id="SSF51658">
    <property type="entry name" value="Xylose isomerase-like"/>
    <property type="match status" value="1"/>
</dbReference>
<comment type="similarity">
    <text evidence="1">Belongs to the UPF0276 family.</text>
</comment>
<evidence type="ECO:0000313" key="2">
    <source>
        <dbReference type="EMBL" id="GAA0766351.1"/>
    </source>
</evidence>
<gene>
    <name evidence="2" type="ORF">GCM10009107_54420</name>
</gene>
<dbReference type="PANTHER" id="PTHR42194:SF1">
    <property type="entry name" value="UPF0276 PROTEIN HI_1600"/>
    <property type="match status" value="1"/>
</dbReference>
<organism evidence="2 3">
    <name type="scientific">Ideonella azotifigens</name>
    <dbReference type="NCBI Taxonomy" id="513160"/>
    <lineage>
        <taxon>Bacteria</taxon>
        <taxon>Pseudomonadati</taxon>
        <taxon>Pseudomonadota</taxon>
        <taxon>Betaproteobacteria</taxon>
        <taxon>Burkholderiales</taxon>
        <taxon>Sphaerotilaceae</taxon>
        <taxon>Ideonella</taxon>
    </lineage>
</organism>
<dbReference type="RefSeq" id="WP_231010819.1">
    <property type="nucleotide sequence ID" value="NZ_BAAAEW010000042.1"/>
</dbReference>
<dbReference type="Gene3D" id="3.20.20.150">
    <property type="entry name" value="Divalent-metal-dependent TIM barrel enzymes"/>
    <property type="match status" value="1"/>
</dbReference>
<dbReference type="HAMAP" id="MF_00697">
    <property type="entry name" value="UPF0276"/>
    <property type="match status" value="1"/>
</dbReference>
<dbReference type="InterPro" id="IPR007801">
    <property type="entry name" value="MbnB/TglH/ChrH"/>
</dbReference>
<comment type="caution">
    <text evidence="2">The sequence shown here is derived from an EMBL/GenBank/DDBJ whole genome shotgun (WGS) entry which is preliminary data.</text>
</comment>